<evidence type="ECO:0000313" key="2">
    <source>
        <dbReference type="EMBL" id="MBN2965136.1"/>
    </source>
</evidence>
<accession>A0ABS2WU17</accession>
<dbReference type="Proteomes" id="UP000703590">
    <property type="component" value="Unassembled WGS sequence"/>
</dbReference>
<comment type="caution">
    <text evidence="2">The sequence shown here is derived from an EMBL/GenBank/DDBJ whole genome shotgun (WGS) entry which is preliminary data.</text>
</comment>
<evidence type="ECO:0000256" key="1">
    <source>
        <dbReference type="SAM" id="SignalP"/>
    </source>
</evidence>
<organism evidence="2 3">
    <name type="scientific">Sulfurospirillum tamanense</name>
    <dbReference type="NCBI Taxonomy" id="2813362"/>
    <lineage>
        <taxon>Bacteria</taxon>
        <taxon>Pseudomonadati</taxon>
        <taxon>Campylobacterota</taxon>
        <taxon>Epsilonproteobacteria</taxon>
        <taxon>Campylobacterales</taxon>
        <taxon>Sulfurospirillaceae</taxon>
        <taxon>Sulfurospirillum</taxon>
    </lineage>
</organism>
<feature type="chain" id="PRO_5045838089" description="Porin" evidence="1">
    <location>
        <begin position="21"/>
        <end position="413"/>
    </location>
</feature>
<evidence type="ECO:0008006" key="4">
    <source>
        <dbReference type="Google" id="ProtNLM"/>
    </source>
</evidence>
<protein>
    <recommendedName>
        <fullName evidence="4">Porin</fullName>
    </recommendedName>
</protein>
<dbReference type="EMBL" id="JAFHKK010000025">
    <property type="protein sequence ID" value="MBN2965136.1"/>
    <property type="molecule type" value="Genomic_DNA"/>
</dbReference>
<proteinExistence type="predicted"/>
<reference evidence="2 3" key="1">
    <citation type="submission" date="2021-02" db="EMBL/GenBank/DDBJ databases">
        <title>Sulfurospirillum tamanensis sp. nov.</title>
        <authorList>
            <person name="Frolova A."/>
            <person name="Merkel A."/>
            <person name="Slobodkin A."/>
        </authorList>
    </citation>
    <scope>NUCLEOTIDE SEQUENCE [LARGE SCALE GENOMIC DNA]</scope>
    <source>
        <strain evidence="2 3">T05b</strain>
    </source>
</reference>
<feature type="signal peptide" evidence="1">
    <location>
        <begin position="1"/>
        <end position="20"/>
    </location>
</feature>
<name>A0ABS2WU17_9BACT</name>
<dbReference type="RefSeq" id="WP_205459684.1">
    <property type="nucleotide sequence ID" value="NZ_JAFHKK010000025.1"/>
</dbReference>
<sequence>MKKSTVVLLSTVLCASLASAKVQHVFEPAKDTSEFTDVEWNWKAALSFYYQGLTQDYTPVTGTEEEIGNGLILPNANLDIYAKIMSGFNVKLQTMLSSSHHPEAYVKGGYATIDNLDFIAPRFLEGLMANTTIKIGVNDINFGDDHYRRTDNADVMRNPFVGNLAVESYMQAFHVEVLHRLPTLNAFVVGGLTNGKAQPNNVVKSNDTDDAKNASYALYGKVGFDKQLNDALRVRVTESVYWQEKTARGDLYSGDKSGDVFANIFGKAAKDTSQQTWNAVSGYADIFASKTNFFVKYNDTEFYGLYEIVDGKKADGKSIDMNHYAFDIVQRFANDRFYLAARYENAVVKHDDAVRDYGDAELTQYQLTAGWFLSKNAVAKAEYIKHERKNFSDYGGNGKAEFDGFMISAALNF</sequence>
<reference evidence="3" key="2">
    <citation type="submission" date="2021-02" db="EMBL/GenBank/DDBJ databases">
        <title>Sulfurospirillum tamanensis sp. nov.</title>
        <authorList>
            <person name="Merkel A.Y."/>
        </authorList>
    </citation>
    <scope>NUCLEOTIDE SEQUENCE [LARGE SCALE GENOMIC DNA]</scope>
    <source>
        <strain evidence="3">T05b</strain>
    </source>
</reference>
<evidence type="ECO:0000313" key="3">
    <source>
        <dbReference type="Proteomes" id="UP000703590"/>
    </source>
</evidence>
<keyword evidence="3" id="KW-1185">Reference proteome</keyword>
<reference evidence="2 3" key="3">
    <citation type="submission" date="2021-02" db="EMBL/GenBank/DDBJ databases">
        <authorList>
            <person name="Merkel A.Y."/>
        </authorList>
    </citation>
    <scope>NUCLEOTIDE SEQUENCE [LARGE SCALE GENOMIC DNA]</scope>
    <source>
        <strain evidence="2 3">T05b</strain>
    </source>
</reference>
<keyword evidence="1" id="KW-0732">Signal</keyword>
<gene>
    <name evidence="2" type="ORF">JWV37_10110</name>
</gene>